<sequence>MVTLHSDHRLLYKANKLQIMDFEFEEFDSPEDIFIAMSTMAPPMKNVLPINSYKGYVFSIIPLTPASGNSYLMIYVKGKLDGKLLEFDMNLKKFKNVETAERSDKIYFVVLTPKSNTIADAAIKALEKKSI</sequence>
<proteinExistence type="predicted"/>
<accession>A0A128A170</accession>
<dbReference type="KEGG" id="ndv:NDEV_0302"/>
<dbReference type="EMBL" id="LN890280">
    <property type="protein sequence ID" value="CUR51067.1"/>
    <property type="molecule type" value="Genomic_DNA"/>
</dbReference>
<name>A0A128A170_9ARCH</name>
<dbReference type="Proteomes" id="UP000196239">
    <property type="component" value="Chromosome 1"/>
</dbReference>
<evidence type="ECO:0000313" key="1">
    <source>
        <dbReference type="EMBL" id="CUR51067.1"/>
    </source>
</evidence>
<organism evidence="1 2">
    <name type="scientific">Nitrosotalea devaniterrae</name>
    <dbReference type="NCBI Taxonomy" id="1078905"/>
    <lineage>
        <taxon>Archaea</taxon>
        <taxon>Nitrososphaerota</taxon>
        <taxon>Nitrososphaeria</taxon>
        <taxon>Nitrosotaleales</taxon>
        <taxon>Nitrosotaleaceae</taxon>
        <taxon>Nitrosotalea</taxon>
    </lineage>
</organism>
<gene>
    <name evidence="1" type="ORF">NDEV_0302</name>
</gene>
<protein>
    <submittedName>
        <fullName evidence="1">Uncharacterized protein</fullName>
    </submittedName>
</protein>
<evidence type="ECO:0000313" key="2">
    <source>
        <dbReference type="Proteomes" id="UP000196239"/>
    </source>
</evidence>
<dbReference type="AlphaFoldDB" id="A0A128A170"/>
<keyword evidence="2" id="KW-1185">Reference proteome</keyword>
<reference evidence="2" key="1">
    <citation type="submission" date="2015-10" db="EMBL/GenBank/DDBJ databases">
        <authorList>
            <person name="Lehtovirta-Morley L.E."/>
            <person name="Vieille C."/>
        </authorList>
    </citation>
    <scope>NUCLEOTIDE SEQUENCE [LARGE SCALE GENOMIC DNA]</scope>
</reference>